<sequence length="317" mass="34550">MADLLPSPPHPSLQYSSLSVDQLEALRSSTSLALVHLEEMLNMLHWGGESAVAGWPTFLSSYQKMQRLLAQLNHHLSVGQHASDHHDGLLGSSIPSSSTSRGSLLNRHVVHPYIPADAAAEPWLQTLLMNEPSTAATSSSTEHLPATGTIEEHEARRQRATRICGLLVEQHDWRGRVGAVKDEDEDNEDAEDGEGDEDEDEDEDGDEDGDGKATNATEREVTASQETQLLGNKTKPGDTTELAVAGNGEADAEGEEEGDPESDTVRKDEDSKPSENVVSVDAEMVDVRQEDENVDEDDEDDEDEDIFGDKDDDMSNI</sequence>
<proteinExistence type="predicted"/>
<feature type="compositionally biased region" description="Basic and acidic residues" evidence="1">
    <location>
        <begin position="263"/>
        <end position="273"/>
    </location>
</feature>
<protein>
    <submittedName>
        <fullName evidence="2">Uncharacterized protein</fullName>
    </submittedName>
</protein>
<organism evidence="2">
    <name type="scientific">Phaffia rhodozyma</name>
    <name type="common">Yeast</name>
    <name type="synonym">Xanthophyllomyces dendrorhous</name>
    <dbReference type="NCBI Taxonomy" id="264483"/>
    <lineage>
        <taxon>Eukaryota</taxon>
        <taxon>Fungi</taxon>
        <taxon>Dikarya</taxon>
        <taxon>Basidiomycota</taxon>
        <taxon>Agaricomycotina</taxon>
        <taxon>Tremellomycetes</taxon>
        <taxon>Cystofilobasidiales</taxon>
        <taxon>Mrakiaceae</taxon>
        <taxon>Phaffia</taxon>
    </lineage>
</organism>
<evidence type="ECO:0000256" key="1">
    <source>
        <dbReference type="SAM" id="MobiDB-lite"/>
    </source>
</evidence>
<feature type="compositionally biased region" description="Acidic residues" evidence="1">
    <location>
        <begin position="182"/>
        <end position="209"/>
    </location>
</feature>
<feature type="region of interest" description="Disordered" evidence="1">
    <location>
        <begin position="132"/>
        <end position="156"/>
    </location>
</feature>
<feature type="compositionally biased region" description="Acidic residues" evidence="1">
    <location>
        <begin position="250"/>
        <end position="262"/>
    </location>
</feature>
<dbReference type="EMBL" id="LN483332">
    <property type="protein sequence ID" value="CED85347.1"/>
    <property type="molecule type" value="Genomic_DNA"/>
</dbReference>
<feature type="compositionally biased region" description="Polar residues" evidence="1">
    <location>
        <begin position="222"/>
        <end position="231"/>
    </location>
</feature>
<reference evidence="2" key="1">
    <citation type="submission" date="2014-08" db="EMBL/GenBank/DDBJ databases">
        <authorList>
            <person name="Sharma Rahul"/>
            <person name="Thines Marco"/>
        </authorList>
    </citation>
    <scope>NUCLEOTIDE SEQUENCE</scope>
</reference>
<name>A0A0F7ST48_PHARH</name>
<accession>A0A0F7ST48</accession>
<dbReference type="AlphaFoldDB" id="A0A0F7ST48"/>
<feature type="compositionally biased region" description="Acidic residues" evidence="1">
    <location>
        <begin position="292"/>
        <end position="317"/>
    </location>
</feature>
<evidence type="ECO:0000313" key="2">
    <source>
        <dbReference type="EMBL" id="CED85347.1"/>
    </source>
</evidence>
<feature type="region of interest" description="Disordered" evidence="1">
    <location>
        <begin position="177"/>
        <end position="317"/>
    </location>
</feature>